<sequence length="131" mass="14031">MFREKIRPHFIALLAATGLAAAAPAHAQSLKTGDITVLASYYEIRGSDCLALRAPRVTITLQPRLGTASVVQTRGQSSDSGRCAYKTVPVAQLVYQANQPGSDSLAWEVKYQNKTIGTRRYSATLGIAPAP</sequence>
<dbReference type="RefSeq" id="WP_061074176.1">
    <property type="nucleotide sequence ID" value="NZ_CP014060.2"/>
</dbReference>
<organism evidence="2 3">
    <name type="scientific">Alcaligenes xylosoxydans xylosoxydans</name>
    <name type="common">Achromobacter xylosoxidans</name>
    <dbReference type="NCBI Taxonomy" id="85698"/>
    <lineage>
        <taxon>Bacteria</taxon>
        <taxon>Pseudomonadati</taxon>
        <taxon>Pseudomonadota</taxon>
        <taxon>Betaproteobacteria</taxon>
        <taxon>Burkholderiales</taxon>
        <taxon>Alcaligenaceae</taxon>
        <taxon>Achromobacter</taxon>
    </lineage>
</organism>
<feature type="chain" id="PRO_5007167497" evidence="1">
    <location>
        <begin position="28"/>
        <end position="131"/>
    </location>
</feature>
<feature type="signal peptide" evidence="1">
    <location>
        <begin position="1"/>
        <end position="27"/>
    </location>
</feature>
<keyword evidence="1" id="KW-0732">Signal</keyword>
<accession>A0A120LIC1</accession>
<reference evidence="3" key="1">
    <citation type="submission" date="2015-12" db="EMBL/GenBank/DDBJ databases">
        <title>FDA dAtabase for Regulatory Grade micrObial Sequences (FDA-ARGOS): Supporting development and validation of Infectious Disease Dx tests.</title>
        <authorList>
            <person name="Case J."/>
            <person name="Tallon L."/>
            <person name="Sadzewicz L."/>
            <person name="Sengamalay N."/>
            <person name="Ott S."/>
            <person name="Godinez A."/>
            <person name="Nagaraj S."/>
            <person name="Nadendla S."/>
            <person name="Sichtig H."/>
        </authorList>
    </citation>
    <scope>NUCLEOTIDE SEQUENCE [LARGE SCALE GENOMIC DNA]</scope>
    <source>
        <strain evidence="3">FDAARGOS_147</strain>
    </source>
</reference>
<gene>
    <name evidence="2" type="ORF">AL504_30475</name>
</gene>
<proteinExistence type="predicted"/>
<dbReference type="EMBL" id="CP014060">
    <property type="protein sequence ID" value="AMG39937.1"/>
    <property type="molecule type" value="Genomic_DNA"/>
</dbReference>
<name>A0A120LIC1_ALCXX</name>
<protein>
    <submittedName>
        <fullName evidence="2">Uncharacterized protein</fullName>
    </submittedName>
</protein>
<dbReference type="Proteomes" id="UP000060602">
    <property type="component" value="Chromosome"/>
</dbReference>
<evidence type="ECO:0000256" key="1">
    <source>
        <dbReference type="SAM" id="SignalP"/>
    </source>
</evidence>
<dbReference type="AlphaFoldDB" id="A0A120LIC1"/>
<evidence type="ECO:0000313" key="3">
    <source>
        <dbReference type="Proteomes" id="UP000060602"/>
    </source>
</evidence>
<evidence type="ECO:0000313" key="2">
    <source>
        <dbReference type="EMBL" id="AMG39937.1"/>
    </source>
</evidence>